<protein>
    <submittedName>
        <fullName evidence="9">Carbohydrate ABC transporter permease</fullName>
    </submittedName>
</protein>
<dbReference type="Proteomes" id="UP000290624">
    <property type="component" value="Unassembled WGS sequence"/>
</dbReference>
<feature type="transmembrane region" description="Helical" evidence="7">
    <location>
        <begin position="138"/>
        <end position="161"/>
    </location>
</feature>
<dbReference type="InterPro" id="IPR035906">
    <property type="entry name" value="MetI-like_sf"/>
</dbReference>
<keyword evidence="6 7" id="KW-0472">Membrane</keyword>
<comment type="caution">
    <text evidence="9">The sequence shown here is derived from an EMBL/GenBank/DDBJ whole genome shotgun (WGS) entry which is preliminary data.</text>
</comment>
<proteinExistence type="inferred from homology"/>
<sequence length="272" mass="29500">MRRHTKILVTLLVLTGCLVQLVPFYLALTTAFKEQSDLSSVWAFPFAAITWDNLAAAIAQGGVLRATFNSAVVTVIATGLTCMLAALAAYPLARRRTRLNRGVEFTILAVMMVPPLSILVPLYSLLNGLGLLDTYAGLILPLVCLELPRAIFLYTQFLRAVPLSLEEAARVDGASRLQTLRIIIFPLLKPVTVTVIILTAVYVWNEFALSSYIMTSTEMRTLAPSIAAFFGANGSNVNAAVAGSLIGVVPILIAYLFLQRYFMKGMLAGAEK</sequence>
<dbReference type="PROSITE" id="PS50928">
    <property type="entry name" value="ABC_TM1"/>
    <property type="match status" value="1"/>
</dbReference>
<comment type="subcellular location">
    <subcellularLocation>
        <location evidence="1 7">Cell membrane</location>
        <topology evidence="1 7">Multi-pass membrane protein</topology>
    </subcellularLocation>
</comment>
<evidence type="ECO:0000256" key="1">
    <source>
        <dbReference type="ARBA" id="ARBA00004651"/>
    </source>
</evidence>
<feature type="transmembrane region" description="Helical" evidence="7">
    <location>
        <begin position="239"/>
        <end position="258"/>
    </location>
</feature>
<dbReference type="PANTHER" id="PTHR43744">
    <property type="entry name" value="ABC TRANSPORTER PERMEASE PROTEIN MG189-RELATED-RELATED"/>
    <property type="match status" value="1"/>
</dbReference>
<dbReference type="GO" id="GO:0055085">
    <property type="term" value="P:transmembrane transport"/>
    <property type="evidence" value="ECO:0007669"/>
    <property type="project" value="InterPro"/>
</dbReference>
<feature type="transmembrane region" description="Helical" evidence="7">
    <location>
        <begin position="7"/>
        <end position="28"/>
    </location>
</feature>
<feature type="transmembrane region" description="Helical" evidence="7">
    <location>
        <begin position="71"/>
        <end position="93"/>
    </location>
</feature>
<evidence type="ECO:0000256" key="2">
    <source>
        <dbReference type="ARBA" id="ARBA00022448"/>
    </source>
</evidence>
<keyword evidence="4 7" id="KW-0812">Transmembrane</keyword>
<dbReference type="EMBL" id="PPCV01000001">
    <property type="protein sequence ID" value="RXW33616.1"/>
    <property type="molecule type" value="Genomic_DNA"/>
</dbReference>
<dbReference type="PANTHER" id="PTHR43744:SF8">
    <property type="entry name" value="SN-GLYCEROL-3-PHOSPHATE TRANSPORT SYSTEM PERMEASE PROTEIN UGPE"/>
    <property type="match status" value="1"/>
</dbReference>
<evidence type="ECO:0000259" key="8">
    <source>
        <dbReference type="PROSITE" id="PS50928"/>
    </source>
</evidence>
<keyword evidence="2 7" id="KW-0813">Transport</keyword>
<dbReference type="PROSITE" id="PS51257">
    <property type="entry name" value="PROKAR_LIPOPROTEIN"/>
    <property type="match status" value="1"/>
</dbReference>
<evidence type="ECO:0000256" key="4">
    <source>
        <dbReference type="ARBA" id="ARBA00022692"/>
    </source>
</evidence>
<organism evidence="9 10">
    <name type="scientific">Propioniciclava flava</name>
    <dbReference type="NCBI Taxonomy" id="2072026"/>
    <lineage>
        <taxon>Bacteria</taxon>
        <taxon>Bacillati</taxon>
        <taxon>Actinomycetota</taxon>
        <taxon>Actinomycetes</taxon>
        <taxon>Propionibacteriales</taxon>
        <taxon>Propionibacteriaceae</taxon>
        <taxon>Propioniciclava</taxon>
    </lineage>
</organism>
<evidence type="ECO:0000313" key="10">
    <source>
        <dbReference type="Proteomes" id="UP000290624"/>
    </source>
</evidence>
<dbReference type="Pfam" id="PF00528">
    <property type="entry name" value="BPD_transp_1"/>
    <property type="match status" value="1"/>
</dbReference>
<dbReference type="InterPro" id="IPR000515">
    <property type="entry name" value="MetI-like"/>
</dbReference>
<dbReference type="CDD" id="cd06261">
    <property type="entry name" value="TM_PBP2"/>
    <property type="match status" value="1"/>
</dbReference>
<dbReference type="SUPFAM" id="SSF161098">
    <property type="entry name" value="MetI-like"/>
    <property type="match status" value="1"/>
</dbReference>
<feature type="transmembrane region" description="Helical" evidence="7">
    <location>
        <begin position="182"/>
        <end position="204"/>
    </location>
</feature>
<dbReference type="GO" id="GO:0005886">
    <property type="term" value="C:plasma membrane"/>
    <property type="evidence" value="ECO:0007669"/>
    <property type="project" value="UniProtKB-SubCell"/>
</dbReference>
<reference evidence="9 10" key="1">
    <citation type="submission" date="2018-01" db="EMBL/GenBank/DDBJ databases">
        <title>Lactibacter flavus gen. nov., sp. nov., a novel bacterium of the family Propionibacteriaceae isolated from raw milk and dairy products.</title>
        <authorList>
            <person name="Wenning M."/>
            <person name="Breitenwieser F."/>
            <person name="Huptas C."/>
            <person name="von Neubeck M."/>
            <person name="Busse H.-J."/>
            <person name="Scherer S."/>
        </authorList>
    </citation>
    <scope>NUCLEOTIDE SEQUENCE [LARGE SCALE GENOMIC DNA]</scope>
    <source>
        <strain evidence="9 10">VG341</strain>
    </source>
</reference>
<dbReference type="OrthoDB" id="9794684at2"/>
<keyword evidence="3" id="KW-1003">Cell membrane</keyword>
<feature type="transmembrane region" description="Helical" evidence="7">
    <location>
        <begin position="105"/>
        <end position="126"/>
    </location>
</feature>
<evidence type="ECO:0000256" key="7">
    <source>
        <dbReference type="RuleBase" id="RU363032"/>
    </source>
</evidence>
<dbReference type="Gene3D" id="1.10.3720.10">
    <property type="entry name" value="MetI-like"/>
    <property type="match status" value="1"/>
</dbReference>
<dbReference type="RefSeq" id="WP_129457585.1">
    <property type="nucleotide sequence ID" value="NZ_PPCV01000001.1"/>
</dbReference>
<evidence type="ECO:0000256" key="6">
    <source>
        <dbReference type="ARBA" id="ARBA00023136"/>
    </source>
</evidence>
<evidence type="ECO:0000256" key="5">
    <source>
        <dbReference type="ARBA" id="ARBA00022989"/>
    </source>
</evidence>
<evidence type="ECO:0000256" key="3">
    <source>
        <dbReference type="ARBA" id="ARBA00022475"/>
    </source>
</evidence>
<keyword evidence="10" id="KW-1185">Reference proteome</keyword>
<comment type="similarity">
    <text evidence="7">Belongs to the binding-protein-dependent transport system permease family.</text>
</comment>
<feature type="domain" description="ABC transmembrane type-1" evidence="8">
    <location>
        <begin position="67"/>
        <end position="258"/>
    </location>
</feature>
<evidence type="ECO:0000313" key="9">
    <source>
        <dbReference type="EMBL" id="RXW33616.1"/>
    </source>
</evidence>
<dbReference type="AlphaFoldDB" id="A0A4Q2ELE7"/>
<gene>
    <name evidence="9" type="ORF">C1706_02385</name>
</gene>
<name>A0A4Q2ELE7_9ACTN</name>
<accession>A0A4Q2ELE7</accession>
<keyword evidence="5 7" id="KW-1133">Transmembrane helix</keyword>